<dbReference type="STRING" id="67331.SAMN04490357_3803"/>
<dbReference type="RefSeq" id="WP_074992648.1">
    <property type="nucleotide sequence ID" value="NZ_FNTD01000004.1"/>
</dbReference>
<dbReference type="EMBL" id="FNTD01000004">
    <property type="protein sequence ID" value="SED09621.1"/>
    <property type="molecule type" value="Genomic_DNA"/>
</dbReference>
<name>A0A1H4XXL9_9ACTN</name>
<organism evidence="1 2">
    <name type="scientific">Streptomyces misionensis</name>
    <dbReference type="NCBI Taxonomy" id="67331"/>
    <lineage>
        <taxon>Bacteria</taxon>
        <taxon>Bacillati</taxon>
        <taxon>Actinomycetota</taxon>
        <taxon>Actinomycetes</taxon>
        <taxon>Kitasatosporales</taxon>
        <taxon>Streptomycetaceae</taxon>
        <taxon>Streptomyces</taxon>
    </lineage>
</organism>
<dbReference type="Proteomes" id="UP000182375">
    <property type="component" value="Unassembled WGS sequence"/>
</dbReference>
<evidence type="ECO:0000313" key="1">
    <source>
        <dbReference type="EMBL" id="SED09621.1"/>
    </source>
</evidence>
<proteinExistence type="predicted"/>
<protein>
    <recommendedName>
        <fullName evidence="3">Tetratricopeptide repeat protein</fullName>
    </recommendedName>
</protein>
<gene>
    <name evidence="1" type="ORF">SAMN04490357_3803</name>
</gene>
<dbReference type="Gene3D" id="1.25.40.10">
    <property type="entry name" value="Tetratricopeptide repeat domain"/>
    <property type="match status" value="1"/>
</dbReference>
<dbReference type="InterPro" id="IPR011990">
    <property type="entry name" value="TPR-like_helical_dom_sf"/>
</dbReference>
<evidence type="ECO:0000313" key="2">
    <source>
        <dbReference type="Proteomes" id="UP000182375"/>
    </source>
</evidence>
<accession>A0A1H4XXL9</accession>
<dbReference type="GeneID" id="95512929"/>
<evidence type="ECO:0008006" key="3">
    <source>
        <dbReference type="Google" id="ProtNLM"/>
    </source>
</evidence>
<sequence length="288" mass="31895">MEKSEAGRLLGRAREMWEAREWLRSAELYEQVLAHYPDEGPSAAWWYDAALAYKFLRNWAKACELGREAAARSPRGEQDPAFWNLGVAATIQRDWATARDAWEGFGIPMPEGEGEINGAFGPACVRLDTGGEREVVWIQRLCPTRGRVMNVPATKGRRFGEIVVHDGEPNGERTYNGRRVAVFDELLLFEASSLPTLHTTVHAADATDVDALVDSFFARDFGAEPASGFHMLCACCSEGRVDYDETSVRTHSGAQTVWLAAPEAEARELLDAWAVGGERGWEGLELFG</sequence>
<reference evidence="1 2" key="1">
    <citation type="submission" date="2016-10" db="EMBL/GenBank/DDBJ databases">
        <authorList>
            <person name="de Groot N.N."/>
        </authorList>
    </citation>
    <scope>NUCLEOTIDE SEQUENCE [LARGE SCALE GENOMIC DNA]</scope>
    <source>
        <strain evidence="1 2">DSM 40306</strain>
    </source>
</reference>
<dbReference type="AlphaFoldDB" id="A0A1H4XXL9"/>
<dbReference type="SUPFAM" id="SSF48452">
    <property type="entry name" value="TPR-like"/>
    <property type="match status" value="1"/>
</dbReference>